<accession>A0A183SLE8</accession>
<gene>
    <name evidence="1" type="ORF">SSLN_LOCUS5046</name>
</gene>
<proteinExistence type="predicted"/>
<dbReference type="Proteomes" id="UP000275846">
    <property type="component" value="Unassembled WGS sequence"/>
</dbReference>
<name>A0A183SLE8_SCHSO</name>
<dbReference type="EMBL" id="UYSU01033095">
    <property type="protein sequence ID" value="VDL91431.1"/>
    <property type="molecule type" value="Genomic_DNA"/>
</dbReference>
<evidence type="ECO:0000313" key="3">
    <source>
        <dbReference type="WBParaSite" id="SSLN_0000520901-mRNA-1"/>
    </source>
</evidence>
<evidence type="ECO:0000313" key="1">
    <source>
        <dbReference type="EMBL" id="VDL91431.1"/>
    </source>
</evidence>
<organism evidence="3">
    <name type="scientific">Schistocephalus solidus</name>
    <name type="common">Tapeworm</name>
    <dbReference type="NCBI Taxonomy" id="70667"/>
    <lineage>
        <taxon>Eukaryota</taxon>
        <taxon>Metazoa</taxon>
        <taxon>Spiralia</taxon>
        <taxon>Lophotrochozoa</taxon>
        <taxon>Platyhelminthes</taxon>
        <taxon>Cestoda</taxon>
        <taxon>Eucestoda</taxon>
        <taxon>Diphyllobothriidea</taxon>
        <taxon>Diphyllobothriidae</taxon>
        <taxon>Schistocephalus</taxon>
    </lineage>
</organism>
<sequence>MSDNLVERLIKELQKLGVSYYSAPPPEMLTRLTDFAFLEARCKDYLQGIDAKAHIGASLTVQDDEVYDLRRSADISASSTPSVVLDGL</sequence>
<dbReference type="OrthoDB" id="6313051at2759"/>
<evidence type="ECO:0000313" key="2">
    <source>
        <dbReference type="Proteomes" id="UP000275846"/>
    </source>
</evidence>
<dbReference type="AlphaFoldDB" id="A0A183SLE8"/>
<reference evidence="3" key="1">
    <citation type="submission" date="2016-06" db="UniProtKB">
        <authorList>
            <consortium name="WormBaseParasite"/>
        </authorList>
    </citation>
    <scope>IDENTIFICATION</scope>
</reference>
<protein>
    <submittedName>
        <fullName evidence="3">tRNA-synt_His domain-containing protein</fullName>
    </submittedName>
</protein>
<dbReference type="WBParaSite" id="SSLN_0000520901-mRNA-1">
    <property type="protein sequence ID" value="SSLN_0000520901-mRNA-1"/>
    <property type="gene ID" value="SSLN_0000520901"/>
</dbReference>
<keyword evidence="2" id="KW-1185">Reference proteome</keyword>
<reference evidence="1 2" key="2">
    <citation type="submission" date="2018-11" db="EMBL/GenBank/DDBJ databases">
        <authorList>
            <consortium name="Pathogen Informatics"/>
        </authorList>
    </citation>
    <scope>NUCLEOTIDE SEQUENCE [LARGE SCALE GENOMIC DNA]</scope>
    <source>
        <strain evidence="1 2">NST_G2</strain>
    </source>
</reference>